<comment type="caution">
    <text evidence="3">The sequence shown here is derived from an EMBL/GenBank/DDBJ whole genome shotgun (WGS) entry which is preliminary data.</text>
</comment>
<accession>A0A0C2JM45</accession>
<keyword evidence="4" id="KW-1185">Reference proteome</keyword>
<proteinExistence type="predicted"/>
<dbReference type="EMBL" id="JWZT01002067">
    <property type="protein sequence ID" value="KII70453.1"/>
    <property type="molecule type" value="Genomic_DNA"/>
</dbReference>
<protein>
    <submittedName>
        <fullName evidence="3">Uncharacterized protein</fullName>
    </submittedName>
</protein>
<feature type="transmembrane region" description="Helical" evidence="2">
    <location>
        <begin position="100"/>
        <end position="121"/>
    </location>
</feature>
<dbReference type="AlphaFoldDB" id="A0A0C2JM45"/>
<keyword evidence="2" id="KW-1133">Transmembrane helix</keyword>
<evidence type="ECO:0000256" key="1">
    <source>
        <dbReference type="SAM" id="MobiDB-lite"/>
    </source>
</evidence>
<keyword evidence="2" id="KW-0812">Transmembrane</keyword>
<evidence type="ECO:0000313" key="3">
    <source>
        <dbReference type="EMBL" id="KII70453.1"/>
    </source>
</evidence>
<name>A0A0C2JM45_THEKT</name>
<evidence type="ECO:0000313" key="4">
    <source>
        <dbReference type="Proteomes" id="UP000031668"/>
    </source>
</evidence>
<dbReference type="Proteomes" id="UP000031668">
    <property type="component" value="Unassembled WGS sequence"/>
</dbReference>
<feature type="compositionally biased region" description="Polar residues" evidence="1">
    <location>
        <begin position="50"/>
        <end position="59"/>
    </location>
</feature>
<feature type="region of interest" description="Disordered" evidence="1">
    <location>
        <begin position="40"/>
        <end position="87"/>
    </location>
</feature>
<keyword evidence="2" id="KW-0472">Membrane</keyword>
<sequence>MITFPGYTKKYCLNNDELNPISAYFTATTVFDDFEIYGGTLSDEIDPSVPTKTDQTDATISDEVNGDTSDEVNGDISDETDRDKSHQINQKKGFWTTKNIIAIVLSTVAVIISVLIVAIIIRYRQSRHSLEA</sequence>
<organism evidence="3 4">
    <name type="scientific">Thelohanellus kitauei</name>
    <name type="common">Myxosporean</name>
    <dbReference type="NCBI Taxonomy" id="669202"/>
    <lineage>
        <taxon>Eukaryota</taxon>
        <taxon>Metazoa</taxon>
        <taxon>Cnidaria</taxon>
        <taxon>Myxozoa</taxon>
        <taxon>Myxosporea</taxon>
        <taxon>Bivalvulida</taxon>
        <taxon>Platysporina</taxon>
        <taxon>Myxobolidae</taxon>
        <taxon>Thelohanellus</taxon>
    </lineage>
</organism>
<feature type="compositionally biased region" description="Acidic residues" evidence="1">
    <location>
        <begin position="64"/>
        <end position="78"/>
    </location>
</feature>
<evidence type="ECO:0000256" key="2">
    <source>
        <dbReference type="SAM" id="Phobius"/>
    </source>
</evidence>
<reference evidence="3 4" key="1">
    <citation type="journal article" date="2014" name="Genome Biol. Evol.">
        <title>The genome of the myxosporean Thelohanellus kitauei shows adaptations to nutrient acquisition within its fish host.</title>
        <authorList>
            <person name="Yang Y."/>
            <person name="Xiong J."/>
            <person name="Zhou Z."/>
            <person name="Huo F."/>
            <person name="Miao W."/>
            <person name="Ran C."/>
            <person name="Liu Y."/>
            <person name="Zhang J."/>
            <person name="Feng J."/>
            <person name="Wang M."/>
            <person name="Wang M."/>
            <person name="Wang L."/>
            <person name="Yao B."/>
        </authorList>
    </citation>
    <scope>NUCLEOTIDE SEQUENCE [LARGE SCALE GENOMIC DNA]</scope>
    <source>
        <strain evidence="3">Wuqing</strain>
    </source>
</reference>
<gene>
    <name evidence="3" type="ORF">RF11_10326</name>
</gene>